<name>A0A8H8CMQ0_PSICU</name>
<evidence type="ECO:0000256" key="1">
    <source>
        <dbReference type="SAM" id="MobiDB-lite"/>
    </source>
</evidence>
<dbReference type="AlphaFoldDB" id="A0A8H8CMQ0"/>
<feature type="compositionally biased region" description="Polar residues" evidence="1">
    <location>
        <begin position="1"/>
        <end position="10"/>
    </location>
</feature>
<feature type="region of interest" description="Disordered" evidence="1">
    <location>
        <begin position="1"/>
        <end position="34"/>
    </location>
</feature>
<feature type="compositionally biased region" description="Basic and acidic residues" evidence="1">
    <location>
        <begin position="17"/>
        <end position="27"/>
    </location>
</feature>
<organism evidence="2">
    <name type="scientific">Psilocybe cubensis</name>
    <name type="common">Psychedelic mushroom</name>
    <name type="synonym">Stropharia cubensis</name>
    <dbReference type="NCBI Taxonomy" id="181762"/>
    <lineage>
        <taxon>Eukaryota</taxon>
        <taxon>Fungi</taxon>
        <taxon>Dikarya</taxon>
        <taxon>Basidiomycota</taxon>
        <taxon>Agaricomycotina</taxon>
        <taxon>Agaricomycetes</taxon>
        <taxon>Agaricomycetidae</taxon>
        <taxon>Agaricales</taxon>
        <taxon>Agaricineae</taxon>
        <taxon>Strophariaceae</taxon>
        <taxon>Psilocybe</taxon>
    </lineage>
</organism>
<proteinExistence type="predicted"/>
<evidence type="ECO:0000313" key="2">
    <source>
        <dbReference type="EMBL" id="KAG5170284.1"/>
    </source>
</evidence>
<gene>
    <name evidence="2" type="ORF">JR316_004673</name>
</gene>
<comment type="caution">
    <text evidence="2">The sequence shown here is derived from an EMBL/GenBank/DDBJ whole genome shotgun (WGS) entry which is preliminary data.</text>
</comment>
<dbReference type="EMBL" id="JAFIQS010000004">
    <property type="protein sequence ID" value="KAG5170284.1"/>
    <property type="molecule type" value="Genomic_DNA"/>
</dbReference>
<accession>A0A8H8CMQ0</accession>
<reference evidence="2" key="1">
    <citation type="submission" date="2021-02" db="EMBL/GenBank/DDBJ databases">
        <title>Psilocybe cubensis genome.</title>
        <authorList>
            <person name="Mckernan K.J."/>
            <person name="Crawford S."/>
            <person name="Trippe A."/>
            <person name="Kane L.T."/>
            <person name="Mclaughlin S."/>
        </authorList>
    </citation>
    <scope>NUCLEOTIDE SEQUENCE [LARGE SCALE GENOMIC DNA]</scope>
    <source>
        <strain evidence="2">MGC-MH-2018</strain>
    </source>
</reference>
<sequence length="517" mass="57904">MSSQTDTSGQRVFRPLPRVDRTREHTASEASQVTVESLGDSFDTLGIDDTISETTYYSERERPPTYYSTWATDVPVCAWVHLGNVFLSDSIVDVQEDSQFSTSRRPGAGYPHPDIGQSLTVLSNDHGNQSGNTVTGSADATAITSLGYVPTANSEHDQPGIYTSFVHTPTQAIPRERESNTMILSPVRRQNYDTAPINTSLSLGQTPSRSTLSFSLTGSKSYTKYISKMNNMNIPLTGKPLAYMQSNILDQQDHFPLWMQALATNLQPGDVGIFKEEGAFQSFFNISLTWQQNCERFGKAPPSGFKPFGNITVHSSLCGLGFMNRTEGFESFDRTFETYGSHSRARFEFQLIPSQCDEVEAALIFPDPLDHCKENYASDLFNELRQETGVDYLKAQIDNWYEHISSKISKDVKSTHLILIERTYTAIGPCGQVLYRRPRNKKAIQRSNPIQAVFEPRLRTDAQGQQWYEYEWSVVGNGSGKVWLRDRRSGGQGMGGPEEKYCIGISALTLTKKKKLF</sequence>
<protein>
    <submittedName>
        <fullName evidence="2">Uncharacterized protein</fullName>
    </submittedName>
</protein>